<dbReference type="InterPro" id="IPR043132">
    <property type="entry name" value="BCAT-like_C"/>
</dbReference>
<dbReference type="SUPFAM" id="SSF56752">
    <property type="entry name" value="D-aminoacid aminotransferase-like PLP-dependent enzymes"/>
    <property type="match status" value="1"/>
</dbReference>
<dbReference type="EMBL" id="LITT01000062">
    <property type="protein sequence ID" value="OAA83152.1"/>
    <property type="molecule type" value="Genomic_DNA"/>
</dbReference>
<dbReference type="Pfam" id="PF01063">
    <property type="entry name" value="Aminotran_4"/>
    <property type="match status" value="1"/>
</dbReference>
<evidence type="ECO:0000256" key="2">
    <source>
        <dbReference type="ARBA" id="ARBA00009320"/>
    </source>
</evidence>
<dbReference type="PATRIC" id="fig|1538.10.peg.3555"/>
<dbReference type="GO" id="GO:0004084">
    <property type="term" value="F:branched-chain-amino-acid transaminase activity"/>
    <property type="evidence" value="ECO:0007669"/>
    <property type="project" value="UniProtKB-EC"/>
</dbReference>
<dbReference type="Proteomes" id="UP000077407">
    <property type="component" value="Unassembled WGS sequence"/>
</dbReference>
<comment type="caution">
    <text evidence="3">The sequence shown here is derived from an EMBL/GenBank/DDBJ whole genome shotgun (WGS) entry which is preliminary data.</text>
</comment>
<dbReference type="CDD" id="cd00449">
    <property type="entry name" value="PLPDE_IV"/>
    <property type="match status" value="1"/>
</dbReference>
<evidence type="ECO:0000313" key="3">
    <source>
        <dbReference type="EMBL" id="OAA83152.1"/>
    </source>
</evidence>
<protein>
    <submittedName>
        <fullName evidence="3">Branched-chain-amino-acid aminotransferase</fullName>
        <ecNumber evidence="3">2.6.1.42</ecNumber>
    </submittedName>
</protein>
<dbReference type="EC" id="2.6.1.42" evidence="3"/>
<accession>A0A162KJ68</accession>
<name>A0A162KJ68_9CLOT</name>
<comment type="similarity">
    <text evidence="2">Belongs to the class-IV pyridoxal-phosphate-dependent aminotransferase family.</text>
</comment>
<dbReference type="InterPro" id="IPR036038">
    <property type="entry name" value="Aminotransferase-like"/>
</dbReference>
<reference evidence="3 4" key="1">
    <citation type="journal article" date="2015" name="Biotechnol. Bioeng.">
        <title>Genome sequence and phenotypic characterization of Caulobacter segnis.</title>
        <authorList>
            <person name="Patel S."/>
            <person name="Fletcher B."/>
            <person name="Scott D.C."/>
            <person name="Ely B."/>
        </authorList>
    </citation>
    <scope>NUCLEOTIDE SEQUENCE [LARGE SCALE GENOMIC DNA]</scope>
    <source>
        <strain evidence="3 4">ERI-2</strain>
    </source>
</reference>
<comment type="cofactor">
    <cofactor evidence="1">
        <name>pyridoxal 5'-phosphate</name>
        <dbReference type="ChEBI" id="CHEBI:597326"/>
    </cofactor>
</comment>
<dbReference type="GO" id="GO:0005829">
    <property type="term" value="C:cytosol"/>
    <property type="evidence" value="ECO:0007669"/>
    <property type="project" value="TreeGrafter"/>
</dbReference>
<dbReference type="AlphaFoldDB" id="A0A162KJ68"/>
<evidence type="ECO:0000256" key="1">
    <source>
        <dbReference type="ARBA" id="ARBA00001933"/>
    </source>
</evidence>
<dbReference type="InterPro" id="IPR043131">
    <property type="entry name" value="BCAT-like_N"/>
</dbReference>
<organism evidence="3 4">
    <name type="scientific">Clostridium ljungdahlii</name>
    <dbReference type="NCBI Taxonomy" id="1538"/>
    <lineage>
        <taxon>Bacteria</taxon>
        <taxon>Bacillati</taxon>
        <taxon>Bacillota</taxon>
        <taxon>Clostridia</taxon>
        <taxon>Eubacteriales</taxon>
        <taxon>Clostridiaceae</taxon>
        <taxon>Clostridium</taxon>
    </lineage>
</organism>
<keyword evidence="3" id="KW-0808">Transferase</keyword>
<proteinExistence type="inferred from homology"/>
<evidence type="ECO:0000313" key="4">
    <source>
        <dbReference type="Proteomes" id="UP000077407"/>
    </source>
</evidence>
<gene>
    <name evidence="3" type="primary">ilvE</name>
    <name evidence="3" type="ORF">WY13_03480</name>
</gene>
<keyword evidence="3" id="KW-0032">Aminotransferase</keyword>
<dbReference type="InterPro" id="IPR001544">
    <property type="entry name" value="Aminotrans_IV"/>
</dbReference>
<dbReference type="RefSeq" id="WP_063556766.1">
    <property type="nucleotide sequence ID" value="NZ_LITT01000062.1"/>
</dbReference>
<dbReference type="OrthoDB" id="9805628at2"/>
<dbReference type="PANTHER" id="PTHR42743:SF11">
    <property type="entry name" value="AMINODEOXYCHORISMATE LYASE"/>
    <property type="match status" value="1"/>
</dbReference>
<dbReference type="GO" id="GO:0046394">
    <property type="term" value="P:carboxylic acid biosynthetic process"/>
    <property type="evidence" value="ECO:0007669"/>
    <property type="project" value="UniProtKB-ARBA"/>
</dbReference>
<dbReference type="InterPro" id="IPR050571">
    <property type="entry name" value="Class-IV_PLP-Dep_Aminotrnsfr"/>
</dbReference>
<sequence length="275" mass="32018">MSECIEKFFLYNNELKNKEQFKEDEFKHGKSIYEVIRIIDGKPLFLKLHLRRMENSAKITNSRLWLNEKDIKNSILKLIKANKISVGNIKIIFNFYEKNTFLTYFLPYNYPSPEEYKVGVDTIFYHGERENPNAKVINNKFRTKVDSTIKEKNVFEAILVDNNGNITEGSKSNIFMIKDNTVVTAPLKNVLPGTTRRVIMDICSKVGFEVSEKEVSYKDVEKFDALFISGTSPKVLPIKKVENIKFDSSNNKVLLKIIKAYDKEVRDDIENFDRD</sequence>
<dbReference type="PANTHER" id="PTHR42743">
    <property type="entry name" value="AMINO-ACID AMINOTRANSFERASE"/>
    <property type="match status" value="1"/>
</dbReference>
<dbReference type="Gene3D" id="3.20.10.10">
    <property type="entry name" value="D-amino Acid Aminotransferase, subunit A, domain 2"/>
    <property type="match status" value="1"/>
</dbReference>
<dbReference type="Gene3D" id="3.30.470.10">
    <property type="match status" value="1"/>
</dbReference>